<organism evidence="11">
    <name type="scientific">Caligus clemensi</name>
    <name type="common">Sea louse</name>
    <dbReference type="NCBI Taxonomy" id="344056"/>
    <lineage>
        <taxon>Eukaryota</taxon>
        <taxon>Metazoa</taxon>
        <taxon>Ecdysozoa</taxon>
        <taxon>Arthropoda</taxon>
        <taxon>Crustacea</taxon>
        <taxon>Multicrustacea</taxon>
        <taxon>Hexanauplia</taxon>
        <taxon>Copepoda</taxon>
        <taxon>Siphonostomatoida</taxon>
        <taxon>Caligidae</taxon>
        <taxon>Caligus</taxon>
    </lineage>
</organism>
<dbReference type="SUPFAM" id="SSF46785">
    <property type="entry name" value="Winged helix' DNA-binding domain"/>
    <property type="match status" value="2"/>
</dbReference>
<dbReference type="GO" id="GO:0043328">
    <property type="term" value="P:protein transport to vacuole involved in ubiquitin-dependent protein catabolic process via the multivesicular body sorting pathway"/>
    <property type="evidence" value="ECO:0007669"/>
    <property type="project" value="TreeGrafter"/>
</dbReference>
<dbReference type="Pfam" id="PF04157">
    <property type="entry name" value="EAP30"/>
    <property type="match status" value="1"/>
</dbReference>
<dbReference type="GO" id="GO:0000814">
    <property type="term" value="C:ESCRT II complex"/>
    <property type="evidence" value="ECO:0007669"/>
    <property type="project" value="UniProtKB-UniRule"/>
</dbReference>
<evidence type="ECO:0000256" key="5">
    <source>
        <dbReference type="ARBA" id="ARBA00022448"/>
    </source>
</evidence>
<dbReference type="InterPro" id="IPR036390">
    <property type="entry name" value="WH_DNA-bd_sf"/>
</dbReference>
<reference evidence="11" key="1">
    <citation type="submission" date="2009-03" db="EMBL/GenBank/DDBJ databases">
        <title>Caligus clemensi ESTs and full-length cDNAs.</title>
        <authorList>
            <person name="Yasuike M."/>
            <person name="von Schalburg K."/>
            <person name="Cooper G."/>
            <person name="Leong J."/>
            <person name="Jones S.R.M."/>
            <person name="Koop B.F."/>
        </authorList>
    </citation>
    <scope>NUCLEOTIDE SEQUENCE</scope>
    <source>
        <tissue evidence="11">Whole</tissue>
    </source>
</reference>
<sequence>MRRRTVGVGAIQRKKLDAERYKDKGSQLAENEFAEMNKQMETFRSKLEDFARDHKSDIKKDPHFRKHFQEMCASIGVDPLASGKGFWSEMLGVGDFYYELGIQIIEVCMASSGKTGGLMELEVLRDRVARSRGKKSQEISSDDVLRAIKKLKILGNGFSVIPLQSGRSLIQSVPGEMSMDQTATLQIAEGNGACVSKSIIESQLGWSHSRSQQVLDQLLKEGISWIDEQGEETSYWMPSIFTSLS</sequence>
<dbReference type="FunFam" id="1.10.10.10:FF:000397">
    <property type="entry name" value="Vacuolar-sorting protein SNF8"/>
    <property type="match status" value="1"/>
</dbReference>
<evidence type="ECO:0000256" key="9">
    <source>
        <dbReference type="ARBA" id="ARBA00023136"/>
    </source>
</evidence>
<accession>C1C0R1</accession>
<dbReference type="InterPro" id="IPR036388">
    <property type="entry name" value="WH-like_DNA-bd_sf"/>
</dbReference>
<evidence type="ECO:0000256" key="7">
    <source>
        <dbReference type="ARBA" id="ARBA00022753"/>
    </source>
</evidence>
<dbReference type="AlphaFoldDB" id="C1C0R1"/>
<protein>
    <recommendedName>
        <fullName evidence="4 10">Vacuolar-sorting protein SNF8</fullName>
    </recommendedName>
</protein>
<evidence type="ECO:0000256" key="1">
    <source>
        <dbReference type="ARBA" id="ARBA00004481"/>
    </source>
</evidence>
<dbReference type="Gene3D" id="1.10.10.10">
    <property type="entry name" value="Winged helix-like DNA-binding domain superfamily/Winged helix DNA-binding domain"/>
    <property type="match status" value="2"/>
</dbReference>
<keyword evidence="8 10" id="KW-0653">Protein transport</keyword>
<evidence type="ECO:0000256" key="8">
    <source>
        <dbReference type="ARBA" id="ARBA00022927"/>
    </source>
</evidence>
<dbReference type="PIRSF" id="PIRSF017215">
    <property type="entry name" value="ESCRT2_Vps22"/>
    <property type="match status" value="1"/>
</dbReference>
<evidence type="ECO:0000256" key="10">
    <source>
        <dbReference type="PIRNR" id="PIRNR017215"/>
    </source>
</evidence>
<evidence type="ECO:0000313" key="11">
    <source>
        <dbReference type="EMBL" id="ACO14864.1"/>
    </source>
</evidence>
<dbReference type="PANTHER" id="PTHR12806">
    <property type="entry name" value="EAP30 SUBUNIT OF ELL COMPLEX"/>
    <property type="match status" value="1"/>
</dbReference>
<dbReference type="InterPro" id="IPR040608">
    <property type="entry name" value="Snf8/Vps36"/>
</dbReference>
<keyword evidence="6" id="KW-0963">Cytoplasm</keyword>
<dbReference type="Gene3D" id="6.10.140.180">
    <property type="match status" value="1"/>
</dbReference>
<gene>
    <name evidence="11" type="primary">SNF8</name>
</gene>
<comment type="subunit">
    <text evidence="10">Component of the endosomal sorting complex required for transport II (ESCRT-II).</text>
</comment>
<comment type="function">
    <text evidence="10">Component of the endosomal sorting complex required for transport II (ESCRT-II), which is required for multivesicular body (MVB) formation and sorting of endosomal cargo proteins into MVBs.</text>
</comment>
<comment type="subcellular location">
    <subcellularLocation>
        <location evidence="2">Cytoplasm</location>
    </subcellularLocation>
    <subcellularLocation>
        <location evidence="1">Endosome membrane</location>
        <topology evidence="1">Peripheral membrane protein</topology>
    </subcellularLocation>
</comment>
<evidence type="ECO:0000256" key="3">
    <source>
        <dbReference type="ARBA" id="ARBA00009834"/>
    </source>
</evidence>
<keyword evidence="7" id="KW-0967">Endosome</keyword>
<dbReference type="PANTHER" id="PTHR12806:SF0">
    <property type="entry name" value="VACUOLAR-SORTING PROTEIN SNF8"/>
    <property type="match status" value="1"/>
</dbReference>
<proteinExistence type="evidence at transcript level"/>
<comment type="similarity">
    <text evidence="3 10">Belongs to the SNF8 family.</text>
</comment>
<dbReference type="FunFam" id="1.10.10.10:FF:000085">
    <property type="entry name" value="Vacuolar-sorting protein SNF8"/>
    <property type="match status" value="1"/>
</dbReference>
<keyword evidence="5 10" id="KW-0813">Transport</keyword>
<name>C1C0R1_CALCM</name>
<evidence type="ECO:0000256" key="6">
    <source>
        <dbReference type="ARBA" id="ARBA00022490"/>
    </source>
</evidence>
<keyword evidence="9" id="KW-0472">Membrane</keyword>
<dbReference type="EMBL" id="BT080440">
    <property type="protein sequence ID" value="ACO14864.1"/>
    <property type="molecule type" value="mRNA"/>
</dbReference>
<dbReference type="InterPro" id="IPR016689">
    <property type="entry name" value="ESCRT-2_cplx_Snf8"/>
</dbReference>
<evidence type="ECO:0000256" key="2">
    <source>
        <dbReference type="ARBA" id="ARBA00004496"/>
    </source>
</evidence>
<evidence type="ECO:0000256" key="4">
    <source>
        <dbReference type="ARBA" id="ARBA00017052"/>
    </source>
</evidence>